<dbReference type="SUPFAM" id="SSF102114">
    <property type="entry name" value="Radical SAM enzymes"/>
    <property type="match status" value="1"/>
</dbReference>
<dbReference type="Pfam" id="PF04055">
    <property type="entry name" value="Radical_SAM"/>
    <property type="match status" value="1"/>
</dbReference>
<dbReference type="GO" id="GO:0046872">
    <property type="term" value="F:metal ion binding"/>
    <property type="evidence" value="ECO:0007669"/>
    <property type="project" value="UniProtKB-KW"/>
</dbReference>
<evidence type="ECO:0000256" key="1">
    <source>
        <dbReference type="ARBA" id="ARBA00022691"/>
    </source>
</evidence>
<sequence length="312" mass="36300">MKKVFQEAIFFVAEKGKKIGINREKLKASFFPLYRLFCRVEYKIFNQVYLYHVEIPVTQRCTLKCKDCSFMMPYFEHPKDYEVDKLLTYMDRLFECVDTIQIFRILGGEPFVYKELDKIISKALACNKVKTVDVVTNGTLVPSDKVLDTLRNSRLTVQISDYGDISYKKNELQKACMERGIKCVIRSMADKNWFSAGDLHFRGKVAADIKTQLKRCAGICRSFQNGKLYFCPRASFGTLLGIPNPPKDYVDFTCASDKNELRKQIYELNQRKGFLACNYCDEGTDEYRTIPPAEQIQDRNQVEKWRENIGKQ</sequence>
<evidence type="ECO:0000256" key="4">
    <source>
        <dbReference type="ARBA" id="ARBA00023014"/>
    </source>
</evidence>
<dbReference type="AlphaFoldDB" id="A0A1G5GWW0"/>
<dbReference type="GO" id="GO:0003824">
    <property type="term" value="F:catalytic activity"/>
    <property type="evidence" value="ECO:0007669"/>
    <property type="project" value="InterPro"/>
</dbReference>
<keyword evidence="4" id="KW-0411">Iron-sulfur</keyword>
<dbReference type="OrthoDB" id="1854625at2"/>
<feature type="domain" description="Radical SAM core" evidence="5">
    <location>
        <begin position="55"/>
        <end position="155"/>
    </location>
</feature>
<keyword evidence="2" id="KW-0479">Metal-binding</keyword>
<keyword evidence="7" id="KW-1185">Reference proteome</keyword>
<keyword evidence="1" id="KW-0949">S-adenosyl-L-methionine</keyword>
<dbReference type="RefSeq" id="WP_074463441.1">
    <property type="nucleotide sequence ID" value="NZ_FMUR01000026.1"/>
</dbReference>
<proteinExistence type="predicted"/>
<reference evidence="7" key="1">
    <citation type="submission" date="2016-10" db="EMBL/GenBank/DDBJ databases">
        <authorList>
            <person name="Varghese N."/>
            <person name="Submissions S."/>
        </authorList>
    </citation>
    <scope>NUCLEOTIDE SEQUENCE [LARGE SCALE GENOMIC DNA]</scope>
    <source>
        <strain evidence="7">XBD2006</strain>
    </source>
</reference>
<dbReference type="InterPro" id="IPR013785">
    <property type="entry name" value="Aldolase_TIM"/>
</dbReference>
<dbReference type="InterPro" id="IPR050377">
    <property type="entry name" value="Radical_SAM_PqqE_MftC-like"/>
</dbReference>
<dbReference type="Proteomes" id="UP000183047">
    <property type="component" value="Unassembled WGS sequence"/>
</dbReference>
<evidence type="ECO:0000256" key="2">
    <source>
        <dbReference type="ARBA" id="ARBA00022723"/>
    </source>
</evidence>
<protein>
    <submittedName>
        <fullName evidence="6">4Fe-4S single cluster domain-containing protein</fullName>
    </submittedName>
</protein>
<gene>
    <name evidence="6" type="ORF">SAMN02910451_03074</name>
</gene>
<dbReference type="Gene3D" id="3.20.20.70">
    <property type="entry name" value="Aldolase class I"/>
    <property type="match status" value="1"/>
</dbReference>
<dbReference type="EMBL" id="FMUR01000026">
    <property type="protein sequence ID" value="SCY55799.1"/>
    <property type="molecule type" value="Genomic_DNA"/>
</dbReference>
<keyword evidence="3" id="KW-0408">Iron</keyword>
<dbReference type="GO" id="GO:0051536">
    <property type="term" value="F:iron-sulfur cluster binding"/>
    <property type="evidence" value="ECO:0007669"/>
    <property type="project" value="UniProtKB-KW"/>
</dbReference>
<evidence type="ECO:0000259" key="5">
    <source>
        <dbReference type="Pfam" id="PF04055"/>
    </source>
</evidence>
<dbReference type="InterPro" id="IPR007197">
    <property type="entry name" value="rSAM"/>
</dbReference>
<dbReference type="SFLD" id="SFLDG01067">
    <property type="entry name" value="SPASM/twitch_domain_containing"/>
    <property type="match status" value="1"/>
</dbReference>
<organism evidence="6 7">
    <name type="scientific">Butyrivibrio hungatei</name>
    <dbReference type="NCBI Taxonomy" id="185008"/>
    <lineage>
        <taxon>Bacteria</taxon>
        <taxon>Bacillati</taxon>
        <taxon>Bacillota</taxon>
        <taxon>Clostridia</taxon>
        <taxon>Lachnospirales</taxon>
        <taxon>Lachnospiraceae</taxon>
        <taxon>Butyrivibrio</taxon>
    </lineage>
</organism>
<dbReference type="PANTHER" id="PTHR11228">
    <property type="entry name" value="RADICAL SAM DOMAIN PROTEIN"/>
    <property type="match status" value="1"/>
</dbReference>
<evidence type="ECO:0000313" key="6">
    <source>
        <dbReference type="EMBL" id="SCY55799.1"/>
    </source>
</evidence>
<dbReference type="InterPro" id="IPR058240">
    <property type="entry name" value="rSAM_sf"/>
</dbReference>
<dbReference type="CDD" id="cd01335">
    <property type="entry name" value="Radical_SAM"/>
    <property type="match status" value="1"/>
</dbReference>
<dbReference type="SFLD" id="SFLDS00029">
    <property type="entry name" value="Radical_SAM"/>
    <property type="match status" value="1"/>
</dbReference>
<evidence type="ECO:0000256" key="3">
    <source>
        <dbReference type="ARBA" id="ARBA00023004"/>
    </source>
</evidence>
<evidence type="ECO:0000313" key="7">
    <source>
        <dbReference type="Proteomes" id="UP000183047"/>
    </source>
</evidence>
<dbReference type="PANTHER" id="PTHR11228:SF7">
    <property type="entry name" value="PQQA PEPTIDE CYCLASE"/>
    <property type="match status" value="1"/>
</dbReference>
<name>A0A1G5GWW0_9FIRM</name>
<accession>A0A1G5GWW0</accession>